<dbReference type="SMART" id="SM01130">
    <property type="entry name" value="DHDPS"/>
    <property type="match status" value="1"/>
</dbReference>
<dbReference type="KEGG" id="cten:18249796"/>
<gene>
    <name evidence="4" type="ORF">CANTEDRAFT_134482</name>
</gene>
<evidence type="ECO:0000256" key="3">
    <source>
        <dbReference type="PIRSR" id="PIRSR001365-2"/>
    </source>
</evidence>
<dbReference type="PANTHER" id="PTHR12128">
    <property type="entry name" value="DIHYDRODIPICOLINATE SYNTHASE"/>
    <property type="match status" value="1"/>
</dbReference>
<accession>G3B400</accession>
<dbReference type="RefSeq" id="XP_006686215.1">
    <property type="nucleotide sequence ID" value="XM_006686152.1"/>
</dbReference>
<dbReference type="PRINTS" id="PR00146">
    <property type="entry name" value="DHPICSNTHASE"/>
</dbReference>
<dbReference type="AlphaFoldDB" id="G3B400"/>
<protein>
    <recommendedName>
        <fullName evidence="6">Aldolase</fullName>
    </recommendedName>
</protein>
<sequence length="305" mass="33326">MSLPQKGVYTPVPTFFKKDLNTIDFATQVAHAKFLQDNGIKGITLLGSTGENAHLTRAERAEIVKQIHDNVKGFTIVAGIAQNCLQETIEEIESVAKSGASFALVLPSSYFGPSITQEALVEWYTEVADNSPIPVLIYVYPGVTNNVNVAPSTIKTLSSHKNIVGIKFSHNDVTSYSEISLDEEIKDFVCLTGLGHLLLPALSIGFKGTVDAISGAYPKIYTRLIQAFDEGNFKEAQRLQLAIIRGEKCVSEYGVIGIKRIIYEATGFGETYLGRMPLNKDTTAGWEKLDKFIAEISEGEKSVTI</sequence>
<name>G3B400_CANTC</name>
<dbReference type="STRING" id="590646.G3B400"/>
<dbReference type="Pfam" id="PF00701">
    <property type="entry name" value="DHDPS"/>
    <property type="match status" value="1"/>
</dbReference>
<dbReference type="GO" id="GO:0008840">
    <property type="term" value="F:4-hydroxy-tetrahydrodipicolinate synthase activity"/>
    <property type="evidence" value="ECO:0007669"/>
    <property type="project" value="TreeGrafter"/>
</dbReference>
<dbReference type="InterPro" id="IPR002220">
    <property type="entry name" value="DapA-like"/>
</dbReference>
<dbReference type="PANTHER" id="PTHR12128:SF68">
    <property type="entry name" value="DIHYDRODIPICOLINATE SYNTHETASE"/>
    <property type="match status" value="1"/>
</dbReference>
<dbReference type="GeneID" id="18249796"/>
<feature type="active site" description="Proton donor/acceptor" evidence="2">
    <location>
        <position position="138"/>
    </location>
</feature>
<dbReference type="SUPFAM" id="SSF51569">
    <property type="entry name" value="Aldolase"/>
    <property type="match status" value="1"/>
</dbReference>
<organism evidence="5">
    <name type="scientific">Candida tenuis (strain ATCC 10573 / BCRC 21748 / CBS 615 / JCM 9827 / NBRC 10315 / NRRL Y-1498 / VKM Y-70)</name>
    <name type="common">Yeast</name>
    <name type="synonym">Yamadazyma tenuis</name>
    <dbReference type="NCBI Taxonomy" id="590646"/>
    <lineage>
        <taxon>Eukaryota</taxon>
        <taxon>Fungi</taxon>
        <taxon>Dikarya</taxon>
        <taxon>Ascomycota</taxon>
        <taxon>Saccharomycotina</taxon>
        <taxon>Pichiomycetes</taxon>
        <taxon>Debaryomycetaceae</taxon>
        <taxon>Yamadazyma</taxon>
    </lineage>
</organism>
<dbReference type="EMBL" id="GL996521">
    <property type="protein sequence ID" value="EGV63901.1"/>
    <property type="molecule type" value="Genomic_DNA"/>
</dbReference>
<evidence type="ECO:0000256" key="2">
    <source>
        <dbReference type="PIRSR" id="PIRSR001365-1"/>
    </source>
</evidence>
<dbReference type="eggNOG" id="ENOG502RFPT">
    <property type="taxonomic scope" value="Eukaryota"/>
</dbReference>
<feature type="binding site" evidence="3">
    <location>
        <position position="210"/>
    </location>
    <ligand>
        <name>pyruvate</name>
        <dbReference type="ChEBI" id="CHEBI:15361"/>
    </ligand>
</feature>
<reference evidence="4 5" key="1">
    <citation type="journal article" date="2011" name="Proc. Natl. Acad. Sci. U.S.A.">
        <title>Comparative genomics of xylose-fermenting fungi for enhanced biofuel production.</title>
        <authorList>
            <person name="Wohlbach D.J."/>
            <person name="Kuo A."/>
            <person name="Sato T.K."/>
            <person name="Potts K.M."/>
            <person name="Salamov A.A."/>
            <person name="LaButti K.M."/>
            <person name="Sun H."/>
            <person name="Clum A."/>
            <person name="Pangilinan J.L."/>
            <person name="Lindquist E.A."/>
            <person name="Lucas S."/>
            <person name="Lapidus A."/>
            <person name="Jin M."/>
            <person name="Gunawan C."/>
            <person name="Balan V."/>
            <person name="Dale B.E."/>
            <person name="Jeffries T.W."/>
            <person name="Zinkel R."/>
            <person name="Barry K.W."/>
            <person name="Grigoriev I.V."/>
            <person name="Gasch A.P."/>
        </authorList>
    </citation>
    <scope>NUCLEOTIDE SEQUENCE [LARGE SCALE GENOMIC DNA]</scope>
    <source>
        <strain evidence="5">ATCC 10573 / BCRC 21748 / CBS 615 / JCM 9827 / NBRC 10315 / NRRL Y-1498 / VKM Y-70</strain>
    </source>
</reference>
<dbReference type="PIRSF" id="PIRSF001365">
    <property type="entry name" value="DHDPS"/>
    <property type="match status" value="1"/>
</dbReference>
<evidence type="ECO:0000313" key="5">
    <source>
        <dbReference type="Proteomes" id="UP000000707"/>
    </source>
</evidence>
<proteinExistence type="inferred from homology"/>
<dbReference type="Gene3D" id="3.20.20.70">
    <property type="entry name" value="Aldolase class I"/>
    <property type="match status" value="1"/>
</dbReference>
<evidence type="ECO:0000313" key="4">
    <source>
        <dbReference type="EMBL" id="EGV63901.1"/>
    </source>
</evidence>
<dbReference type="Proteomes" id="UP000000707">
    <property type="component" value="Unassembled WGS sequence"/>
</dbReference>
<dbReference type="HOGENOM" id="CLU_049343_0_0_1"/>
<dbReference type="InterPro" id="IPR013785">
    <property type="entry name" value="Aldolase_TIM"/>
</dbReference>
<evidence type="ECO:0000256" key="1">
    <source>
        <dbReference type="PIRNR" id="PIRNR001365"/>
    </source>
</evidence>
<dbReference type="OrthoDB" id="191315at2759"/>
<keyword evidence="1" id="KW-0456">Lyase</keyword>
<comment type="similarity">
    <text evidence="1">Belongs to the DapA family.</text>
</comment>
<feature type="binding site" evidence="3">
    <location>
        <position position="49"/>
    </location>
    <ligand>
        <name>pyruvate</name>
        <dbReference type="ChEBI" id="CHEBI:15361"/>
    </ligand>
</feature>
<keyword evidence="5" id="KW-1185">Reference proteome</keyword>
<evidence type="ECO:0008006" key="6">
    <source>
        <dbReference type="Google" id="ProtNLM"/>
    </source>
</evidence>
<dbReference type="CDD" id="cd00408">
    <property type="entry name" value="DHDPS-like"/>
    <property type="match status" value="1"/>
</dbReference>
<feature type="active site" description="Schiff-base intermediate with substrate" evidence="2">
    <location>
        <position position="167"/>
    </location>
</feature>